<reference evidence="1 2" key="1">
    <citation type="submission" date="2020-08" db="EMBL/GenBank/DDBJ databases">
        <title>Winkia gen. nov., sp. nov., isolated from faeces of the Anser albifrons in China.</title>
        <authorList>
            <person name="Liu Q."/>
        </authorList>
    </citation>
    <scope>NUCLEOTIDE SEQUENCE [LARGE SCALE GENOMIC DNA]</scope>
    <source>
        <strain evidence="1 2">C62</strain>
    </source>
</reference>
<dbReference type="EMBL" id="JACRUO010000001">
    <property type="protein sequence ID" value="MBD3689384.1"/>
    <property type="molecule type" value="Genomic_DNA"/>
</dbReference>
<organism evidence="1 2">
    <name type="scientific">Nanchangia anserum</name>
    <dbReference type="NCBI Taxonomy" id="2692125"/>
    <lineage>
        <taxon>Bacteria</taxon>
        <taxon>Bacillati</taxon>
        <taxon>Actinomycetota</taxon>
        <taxon>Actinomycetes</taxon>
        <taxon>Actinomycetales</taxon>
        <taxon>Actinomycetaceae</taxon>
        <taxon>Nanchangia</taxon>
    </lineage>
</organism>
<name>A0A8I0G916_9ACTO</name>
<sequence>MNHIIVVNIGQTIKRRTSTKEAMSGAWKARGARQHDLLQSAEVVVGVVSNHIRGVYRVKGAAHLKDDNRYEWDLEDIPACAALVGHRLSPEGTYWKQGDGAGWKPMGTDEFDELLKKSQADRIQFGAHTLLLKPDGNLEIGLAPGYRADIVSTAPLANARERIEAVVVRLGESGAITTYQTIADMLGINATRSVARSITRNSTITAEQAARVIPSSFQTDNQWIAPTNEEGWSAPNGDERSRSTILIEAGLATALNSGDALIDDGAIITDPATLRRYLMV</sequence>
<proteinExistence type="predicted"/>
<gene>
    <name evidence="1" type="ORF">H8R10_03955</name>
</gene>
<dbReference type="RefSeq" id="WP_191071435.1">
    <property type="nucleotide sequence ID" value="NZ_CP060506.1"/>
</dbReference>
<dbReference type="Proteomes" id="UP000627538">
    <property type="component" value="Unassembled WGS sequence"/>
</dbReference>
<evidence type="ECO:0000313" key="1">
    <source>
        <dbReference type="EMBL" id="MBD3689384.1"/>
    </source>
</evidence>
<protein>
    <submittedName>
        <fullName evidence="1">Uncharacterized protein</fullName>
    </submittedName>
</protein>
<evidence type="ECO:0000313" key="2">
    <source>
        <dbReference type="Proteomes" id="UP000627538"/>
    </source>
</evidence>
<keyword evidence="2" id="KW-1185">Reference proteome</keyword>
<comment type="caution">
    <text evidence="1">The sequence shown here is derived from an EMBL/GenBank/DDBJ whole genome shotgun (WGS) entry which is preliminary data.</text>
</comment>
<accession>A0A8I0G916</accession>
<dbReference type="AlphaFoldDB" id="A0A8I0G916"/>